<dbReference type="Proteomes" id="UP001057498">
    <property type="component" value="Chromosome"/>
</dbReference>
<evidence type="ECO:0000256" key="1">
    <source>
        <dbReference type="ARBA" id="ARBA00007613"/>
    </source>
</evidence>
<dbReference type="Pfam" id="PF02321">
    <property type="entry name" value="OEP"/>
    <property type="match status" value="2"/>
</dbReference>
<evidence type="ECO:0000313" key="3">
    <source>
        <dbReference type="Proteomes" id="UP001057498"/>
    </source>
</evidence>
<protein>
    <submittedName>
        <fullName evidence="2">Cytochrome c</fullName>
    </submittedName>
</protein>
<dbReference type="InterPro" id="IPR003423">
    <property type="entry name" value="OMP_efflux"/>
</dbReference>
<proteinExistence type="inferred from homology"/>
<evidence type="ECO:0000313" key="2">
    <source>
        <dbReference type="EMBL" id="BDI05338.1"/>
    </source>
</evidence>
<accession>A0ABN6PMY7</accession>
<keyword evidence="3" id="KW-1185">Reference proteome</keyword>
<dbReference type="SUPFAM" id="SSF56954">
    <property type="entry name" value="Outer membrane efflux proteins (OEP)"/>
    <property type="match status" value="1"/>
</dbReference>
<reference evidence="2" key="1">
    <citation type="submission" date="2022-04" db="EMBL/GenBank/DDBJ databases">
        <title>Whole genome sequence of Sphaerotilus sp. FB-5.</title>
        <authorList>
            <person name="Takeda M."/>
            <person name="Narihara S."/>
            <person name="Akimoto M."/>
            <person name="Akimoto R."/>
            <person name="Nishiyashiki S."/>
            <person name="Murakami T."/>
        </authorList>
    </citation>
    <scope>NUCLEOTIDE SEQUENCE</scope>
    <source>
        <strain evidence="2">FB-5</strain>
    </source>
</reference>
<sequence length="471" mass="51035">MATWLSAGLLRFQFAPDRPKARRTAAPIPSRLPESIVVSTIRTLVSSTLFVAVALAAPAPALAQESPPQPLQEPLLGADLPGLLAHARARNPELTAMRQEADAAAQRIGPAAALPDPVLRVELMNINNYGSDASPSLLPSKVGETRYTLMQPLPLWGKRELRRDAASADARQAEARSDAAWAELATRIKATYAEYYRVAGNERLASEVLGLMARLEQVSQARYAGGLAGPSDVLRAQLEQTSMRAELIALEGEKRQVRVRLNALLARDSEAPLADPADLRPVPPLATADAASLAERARARNPLIQAELARAAAAQNNRELTQRNRYPDITLGIAPSQMGSRITTWGVMVEMNLPLQQDTRRSQEREADAMLAAARSRAESLSQQLLGDLAANLAGLDAARRTEALVKTQLLPQSALGLQATLAAYENGRAEFSMLLDAQRQVARARQEILKSQVEAQLRLAEIERILGEDL</sequence>
<dbReference type="PANTHER" id="PTHR30203:SF24">
    <property type="entry name" value="BLR4935 PROTEIN"/>
    <property type="match status" value="1"/>
</dbReference>
<comment type="similarity">
    <text evidence="1">Belongs to the outer membrane factor (OMF) (TC 1.B.17) family.</text>
</comment>
<organism evidence="2 3">
    <name type="scientific">Sphaerotilus microaerophilus</name>
    <dbReference type="NCBI Taxonomy" id="2914710"/>
    <lineage>
        <taxon>Bacteria</taxon>
        <taxon>Pseudomonadati</taxon>
        <taxon>Pseudomonadota</taxon>
        <taxon>Betaproteobacteria</taxon>
        <taxon>Burkholderiales</taxon>
        <taxon>Sphaerotilaceae</taxon>
        <taxon>Sphaerotilus</taxon>
    </lineage>
</organism>
<dbReference type="EMBL" id="AP025730">
    <property type="protein sequence ID" value="BDI05338.1"/>
    <property type="molecule type" value="Genomic_DNA"/>
</dbReference>
<gene>
    <name evidence="2" type="ORF">CATMQ487_23080</name>
</gene>
<dbReference type="Gene3D" id="1.20.1600.10">
    <property type="entry name" value="Outer membrane efflux proteins (OEP)"/>
    <property type="match status" value="1"/>
</dbReference>
<name>A0ABN6PMY7_9BURK</name>
<dbReference type="PANTHER" id="PTHR30203">
    <property type="entry name" value="OUTER MEMBRANE CATION EFFLUX PROTEIN"/>
    <property type="match status" value="1"/>
</dbReference>
<dbReference type="InterPro" id="IPR010131">
    <property type="entry name" value="MdtP/NodT-like"/>
</dbReference>